<evidence type="ECO:0000256" key="8">
    <source>
        <dbReference type="ARBA" id="ARBA00023159"/>
    </source>
</evidence>
<accession>A0A7J6GKG6</accession>
<feature type="region of interest" description="Disordered" evidence="13">
    <location>
        <begin position="323"/>
        <end position="348"/>
    </location>
</feature>
<feature type="region of interest" description="Disordered" evidence="13">
    <location>
        <begin position="133"/>
        <end position="201"/>
    </location>
</feature>
<keyword evidence="7 11" id="KW-0238">DNA-binding</keyword>
<gene>
    <name evidence="15" type="ORF">F8388_024096</name>
    <name evidence="16" type="ORF">G4B88_023990</name>
</gene>
<comment type="function">
    <text evidence="11">Transcriptional activator that specifically binds 5'-GATA-3' or 5'-GAT-3' motifs within gene promoters.</text>
</comment>
<keyword evidence="18" id="KW-1185">Reference proteome</keyword>
<evidence type="ECO:0000256" key="2">
    <source>
        <dbReference type="ARBA" id="ARBA00005694"/>
    </source>
</evidence>
<dbReference type="GO" id="GO:0005634">
    <property type="term" value="C:nucleus"/>
    <property type="evidence" value="ECO:0007669"/>
    <property type="project" value="UniProtKB-SubCell"/>
</dbReference>
<evidence type="ECO:0000256" key="12">
    <source>
        <dbReference type="PROSITE-ProRule" id="PRU00094"/>
    </source>
</evidence>
<dbReference type="FunFam" id="3.30.50.10:FF:000018">
    <property type="entry name" value="GATA transcription factor"/>
    <property type="match status" value="1"/>
</dbReference>
<dbReference type="InterPro" id="IPR013088">
    <property type="entry name" value="Znf_NHR/GATA"/>
</dbReference>
<reference evidence="17 18" key="1">
    <citation type="journal article" date="2020" name="bioRxiv">
        <title>Sequence and annotation of 42 cannabis genomes reveals extensive copy number variation in cannabinoid synthesis and pathogen resistance genes.</title>
        <authorList>
            <person name="Mckernan K.J."/>
            <person name="Helbert Y."/>
            <person name="Kane L.T."/>
            <person name="Ebling H."/>
            <person name="Zhang L."/>
            <person name="Liu B."/>
            <person name="Eaton Z."/>
            <person name="Mclaughlin S."/>
            <person name="Kingan S."/>
            <person name="Baybayan P."/>
            <person name="Concepcion G."/>
            <person name="Jordan M."/>
            <person name="Riva A."/>
            <person name="Barbazuk W."/>
            <person name="Harkins T."/>
        </authorList>
    </citation>
    <scope>NUCLEOTIDE SEQUENCE [LARGE SCALE GENOMIC DNA]</scope>
    <source>
        <strain evidence="17 18">cv. Jamaican Lion 4</strain>
        <strain evidence="16">Father</strain>
        <strain evidence="15">Mother</strain>
        <tissue evidence="16">Leaf</tissue>
    </source>
</reference>
<comment type="similarity">
    <text evidence="2 11">Belongs to the type IV zinc-finger family. Class A subfamily.</text>
</comment>
<evidence type="ECO:0000313" key="16">
    <source>
        <dbReference type="EMBL" id="KAF4383416.1"/>
    </source>
</evidence>
<evidence type="ECO:0000259" key="14">
    <source>
        <dbReference type="PROSITE" id="PS50114"/>
    </source>
</evidence>
<feature type="compositionally biased region" description="Gly residues" evidence="13">
    <location>
        <begin position="329"/>
        <end position="339"/>
    </location>
</feature>
<evidence type="ECO:0000256" key="3">
    <source>
        <dbReference type="ARBA" id="ARBA00022723"/>
    </source>
</evidence>
<sequence length="348" mass="37857">MEGMEAKALRPSLRGELTQFEDFEEVYNNNNNGTGISCDDFSIDELLNLQNGEFEEGSVEEEEEEEEKDSLCVDEESLTLSGGSSGAGDSESALTSELAVPDDDLAELEWVSHFVDDSFSDFSLLHPIEKQSTEFHSENQLEQPEPTRPGTNPTCFPSVPVKTRTKRARPTTQPWSRTNSLSQLTESNSTTSSSSSSSPPPCSASFSSNPCLIFNNNVVQTMEFLRNLGEPPIKKPKKKPAAVQAGAGAVVGPQFQRRCSHCQVQKTPQWRTGPLGPKTLCNACGVRFKSGRLFPEYRPACSPTFSSEVHSNSHRKVLEMRKKKEVVGSGSGPGPGSGSGLARVISSF</sequence>
<evidence type="ECO:0000256" key="9">
    <source>
        <dbReference type="ARBA" id="ARBA00023163"/>
    </source>
</evidence>
<evidence type="ECO:0000256" key="13">
    <source>
        <dbReference type="SAM" id="MobiDB-lite"/>
    </source>
</evidence>
<keyword evidence="10 11" id="KW-0539">Nucleus</keyword>
<dbReference type="PROSITE" id="PS50114">
    <property type="entry name" value="GATA_ZN_FINGER_2"/>
    <property type="match status" value="1"/>
</dbReference>
<dbReference type="PANTHER" id="PTHR45658">
    <property type="entry name" value="GATA TRANSCRIPTION FACTOR"/>
    <property type="match status" value="1"/>
</dbReference>
<dbReference type="GO" id="GO:0043565">
    <property type="term" value="F:sequence-specific DNA binding"/>
    <property type="evidence" value="ECO:0007669"/>
    <property type="project" value="InterPro"/>
</dbReference>
<dbReference type="CDD" id="cd00202">
    <property type="entry name" value="ZnF_GATA"/>
    <property type="match status" value="1"/>
</dbReference>
<dbReference type="InterPro" id="IPR016679">
    <property type="entry name" value="TF_GATA_pln"/>
</dbReference>
<evidence type="ECO:0000256" key="4">
    <source>
        <dbReference type="ARBA" id="ARBA00022771"/>
    </source>
</evidence>
<dbReference type="GO" id="GO:0045893">
    <property type="term" value="P:positive regulation of DNA-templated transcription"/>
    <property type="evidence" value="ECO:0007669"/>
    <property type="project" value="InterPro"/>
</dbReference>
<keyword evidence="9 11" id="KW-0804">Transcription</keyword>
<evidence type="ECO:0000256" key="5">
    <source>
        <dbReference type="ARBA" id="ARBA00022833"/>
    </source>
</evidence>
<dbReference type="AlphaFoldDB" id="A0A7J6GKG6"/>
<feature type="region of interest" description="Disordered" evidence="13">
    <location>
        <begin position="51"/>
        <end position="98"/>
    </location>
</feature>
<dbReference type="PIRSF" id="PIRSF016992">
    <property type="entry name" value="TF_GATA_plant"/>
    <property type="match status" value="1"/>
</dbReference>
<keyword evidence="4 12" id="KW-0863">Zinc-finger</keyword>
<keyword evidence="8 11" id="KW-0010">Activator</keyword>
<proteinExistence type="inferred from homology"/>
<feature type="compositionally biased region" description="Low complexity" evidence="13">
    <location>
        <begin position="178"/>
        <end position="201"/>
    </location>
</feature>
<dbReference type="Pfam" id="PF00320">
    <property type="entry name" value="GATA"/>
    <property type="match status" value="1"/>
</dbReference>
<comment type="subcellular location">
    <subcellularLocation>
        <location evidence="1 11">Nucleus</location>
    </subcellularLocation>
</comment>
<dbReference type="Proteomes" id="UP000583929">
    <property type="component" value="Unassembled WGS sequence"/>
</dbReference>
<feature type="compositionally biased region" description="Low complexity" evidence="13">
    <location>
        <begin position="78"/>
        <end position="94"/>
    </location>
</feature>
<evidence type="ECO:0000256" key="1">
    <source>
        <dbReference type="ARBA" id="ARBA00004123"/>
    </source>
</evidence>
<evidence type="ECO:0000256" key="6">
    <source>
        <dbReference type="ARBA" id="ARBA00023015"/>
    </source>
</evidence>
<name>A0A7J6GKG6_CANSA</name>
<dbReference type="Proteomes" id="UP000525078">
    <property type="component" value="Unassembled WGS sequence"/>
</dbReference>
<dbReference type="PANTHER" id="PTHR45658:SF41">
    <property type="entry name" value="GATA TRANSCRIPTION FACTOR 3"/>
    <property type="match status" value="1"/>
</dbReference>
<evidence type="ECO:0000256" key="11">
    <source>
        <dbReference type="PIRNR" id="PIRNR016992"/>
    </source>
</evidence>
<dbReference type="SMART" id="SM00401">
    <property type="entry name" value="ZnF_GATA"/>
    <property type="match status" value="1"/>
</dbReference>
<dbReference type="EMBL" id="JAATIQ010000098">
    <property type="protein sequence ID" value="KAF4383416.1"/>
    <property type="molecule type" value="Genomic_DNA"/>
</dbReference>
<dbReference type="GO" id="GO:0030154">
    <property type="term" value="P:cell differentiation"/>
    <property type="evidence" value="ECO:0007669"/>
    <property type="project" value="TreeGrafter"/>
</dbReference>
<dbReference type="SUPFAM" id="SSF57716">
    <property type="entry name" value="Glucocorticoid receptor-like (DNA-binding domain)"/>
    <property type="match status" value="1"/>
</dbReference>
<dbReference type="GO" id="GO:0008270">
    <property type="term" value="F:zinc ion binding"/>
    <property type="evidence" value="ECO:0007669"/>
    <property type="project" value="UniProtKB-KW"/>
</dbReference>
<evidence type="ECO:0000313" key="17">
    <source>
        <dbReference type="Proteomes" id="UP000525078"/>
    </source>
</evidence>
<comment type="caution">
    <text evidence="16">The sequence shown here is derived from an EMBL/GenBank/DDBJ whole genome shotgun (WGS) entry which is preliminary data.</text>
</comment>
<organism evidence="16 18">
    <name type="scientific">Cannabis sativa</name>
    <name type="common">Hemp</name>
    <name type="synonym">Marijuana</name>
    <dbReference type="NCBI Taxonomy" id="3483"/>
    <lineage>
        <taxon>Eukaryota</taxon>
        <taxon>Viridiplantae</taxon>
        <taxon>Streptophyta</taxon>
        <taxon>Embryophyta</taxon>
        <taxon>Tracheophyta</taxon>
        <taxon>Spermatophyta</taxon>
        <taxon>Magnoliopsida</taxon>
        <taxon>eudicotyledons</taxon>
        <taxon>Gunneridae</taxon>
        <taxon>Pentapetalae</taxon>
        <taxon>rosids</taxon>
        <taxon>fabids</taxon>
        <taxon>Rosales</taxon>
        <taxon>Cannabaceae</taxon>
        <taxon>Cannabis</taxon>
    </lineage>
</organism>
<evidence type="ECO:0000313" key="15">
    <source>
        <dbReference type="EMBL" id="KAF4375437.1"/>
    </source>
</evidence>
<dbReference type="Gene3D" id="3.30.50.10">
    <property type="entry name" value="Erythroid Transcription Factor GATA-1, subunit A"/>
    <property type="match status" value="1"/>
</dbReference>
<evidence type="ECO:0000256" key="7">
    <source>
        <dbReference type="ARBA" id="ARBA00023125"/>
    </source>
</evidence>
<protein>
    <recommendedName>
        <fullName evidence="11">GATA transcription factor</fullName>
    </recommendedName>
</protein>
<feature type="compositionally biased region" description="Acidic residues" evidence="13">
    <location>
        <begin position="53"/>
        <end position="77"/>
    </location>
</feature>
<dbReference type="EMBL" id="JAATIP010000090">
    <property type="protein sequence ID" value="KAF4375437.1"/>
    <property type="molecule type" value="Genomic_DNA"/>
</dbReference>
<evidence type="ECO:0000256" key="10">
    <source>
        <dbReference type="ARBA" id="ARBA00023242"/>
    </source>
</evidence>
<dbReference type="PROSITE" id="PS00344">
    <property type="entry name" value="GATA_ZN_FINGER_1"/>
    <property type="match status" value="1"/>
</dbReference>
<keyword evidence="5" id="KW-0862">Zinc</keyword>
<keyword evidence="6 11" id="KW-0805">Transcription regulation</keyword>
<evidence type="ECO:0000313" key="18">
    <source>
        <dbReference type="Proteomes" id="UP000583929"/>
    </source>
</evidence>
<keyword evidence="3" id="KW-0479">Metal-binding</keyword>
<feature type="domain" description="GATA-type" evidence="14">
    <location>
        <begin position="253"/>
        <end position="289"/>
    </location>
</feature>
<dbReference type="InterPro" id="IPR000679">
    <property type="entry name" value="Znf_GATA"/>
</dbReference>
<dbReference type="InterPro" id="IPR051140">
    <property type="entry name" value="GATA_TF"/>
</dbReference>